<name>A0A1X2HSL2_SYNRA</name>
<dbReference type="OMA" id="GIWGNEA"/>
<accession>A0A1X2HSL2</accession>
<dbReference type="InterPro" id="IPR023210">
    <property type="entry name" value="NADP_OxRdtase_dom"/>
</dbReference>
<protein>
    <submittedName>
        <fullName evidence="3">NADP-dependent oxidoreductase domain-containing protein</fullName>
    </submittedName>
</protein>
<reference evidence="3 4" key="1">
    <citation type="submission" date="2016-07" db="EMBL/GenBank/DDBJ databases">
        <title>Pervasive Adenine N6-methylation of Active Genes in Fungi.</title>
        <authorList>
            <consortium name="DOE Joint Genome Institute"/>
            <person name="Mondo S.J."/>
            <person name="Dannebaum R.O."/>
            <person name="Kuo R.C."/>
            <person name="Labutti K."/>
            <person name="Haridas S."/>
            <person name="Kuo A."/>
            <person name="Salamov A."/>
            <person name="Ahrendt S.R."/>
            <person name="Lipzen A."/>
            <person name="Sullivan W."/>
            <person name="Andreopoulos W.B."/>
            <person name="Clum A."/>
            <person name="Lindquist E."/>
            <person name="Daum C."/>
            <person name="Ramamoorthy G.K."/>
            <person name="Gryganskyi A."/>
            <person name="Culley D."/>
            <person name="Magnuson J.K."/>
            <person name="James T.Y."/>
            <person name="O'Malley M.A."/>
            <person name="Stajich J.E."/>
            <person name="Spatafora J.W."/>
            <person name="Visel A."/>
            <person name="Grigoriev I.V."/>
        </authorList>
    </citation>
    <scope>NUCLEOTIDE SEQUENCE [LARGE SCALE GENOMIC DNA]</scope>
    <source>
        <strain evidence="3 4">NRRL 2496</strain>
    </source>
</reference>
<dbReference type="InterPro" id="IPR020471">
    <property type="entry name" value="AKR"/>
</dbReference>
<evidence type="ECO:0000256" key="1">
    <source>
        <dbReference type="ARBA" id="ARBA00023002"/>
    </source>
</evidence>
<dbReference type="InterPro" id="IPR050523">
    <property type="entry name" value="AKR_Detox_Biosynth"/>
</dbReference>
<proteinExistence type="predicted"/>
<evidence type="ECO:0000259" key="2">
    <source>
        <dbReference type="Pfam" id="PF00248"/>
    </source>
</evidence>
<dbReference type="Proteomes" id="UP000242180">
    <property type="component" value="Unassembled WGS sequence"/>
</dbReference>
<dbReference type="PANTHER" id="PTHR43364:SF4">
    <property type="entry name" value="NAD(P)-LINKED OXIDOREDUCTASE SUPERFAMILY PROTEIN"/>
    <property type="match status" value="1"/>
</dbReference>
<dbReference type="PANTHER" id="PTHR43364">
    <property type="entry name" value="NADH-SPECIFIC METHYLGLYOXAL REDUCTASE-RELATED"/>
    <property type="match status" value="1"/>
</dbReference>
<dbReference type="SUPFAM" id="SSF51430">
    <property type="entry name" value="NAD(P)-linked oxidoreductase"/>
    <property type="match status" value="1"/>
</dbReference>
<sequence>MTTYVAKLDNDVVPTQDTKILLAGQLPVPPIVWDWSTEAEKDAKEAFDTACKLGIAFFDTAELYGNGVSERCIGQFRKDYSPEEHANQVIATKFFPYAERTQFPDVLLSALRDSLARLGVQKGDLYQIHGPIHKASISVVGNALADAVESGLVKTVGVSNYSKEQVREMHDTLKKRGIQLASNQISYSMIHTRPETSGLIQTCHDLGVAVLAYSPLERGLLTGKFGYEGPFPEKRKDHFEGLDKAQLKNLLDTIQNLATKYGRQSSAIVLNWCICKGTIPLAGSRTAEHVKQNEAALHFRLADEEVASLDRYSFEGDVNRFWKSQGVEED</sequence>
<dbReference type="AlphaFoldDB" id="A0A1X2HSL2"/>
<keyword evidence="4" id="KW-1185">Reference proteome</keyword>
<dbReference type="Gene3D" id="3.20.20.100">
    <property type="entry name" value="NADP-dependent oxidoreductase domain"/>
    <property type="match status" value="1"/>
</dbReference>
<dbReference type="GO" id="GO:0016491">
    <property type="term" value="F:oxidoreductase activity"/>
    <property type="evidence" value="ECO:0007669"/>
    <property type="project" value="UniProtKB-KW"/>
</dbReference>
<dbReference type="STRING" id="13706.A0A1X2HSL2"/>
<organism evidence="3 4">
    <name type="scientific">Syncephalastrum racemosum</name>
    <name type="common">Filamentous fungus</name>
    <dbReference type="NCBI Taxonomy" id="13706"/>
    <lineage>
        <taxon>Eukaryota</taxon>
        <taxon>Fungi</taxon>
        <taxon>Fungi incertae sedis</taxon>
        <taxon>Mucoromycota</taxon>
        <taxon>Mucoromycotina</taxon>
        <taxon>Mucoromycetes</taxon>
        <taxon>Mucorales</taxon>
        <taxon>Syncephalastraceae</taxon>
        <taxon>Syncephalastrum</taxon>
    </lineage>
</organism>
<evidence type="ECO:0000313" key="3">
    <source>
        <dbReference type="EMBL" id="ORZ02543.1"/>
    </source>
</evidence>
<keyword evidence="1" id="KW-0560">Oxidoreductase</keyword>
<comment type="caution">
    <text evidence="3">The sequence shown here is derived from an EMBL/GenBank/DDBJ whole genome shotgun (WGS) entry which is preliminary data.</text>
</comment>
<evidence type="ECO:0000313" key="4">
    <source>
        <dbReference type="Proteomes" id="UP000242180"/>
    </source>
</evidence>
<dbReference type="InterPro" id="IPR018170">
    <property type="entry name" value="Aldo/ket_reductase_CS"/>
</dbReference>
<dbReference type="CDD" id="cd19093">
    <property type="entry name" value="AKR_AtPLR-like"/>
    <property type="match status" value="1"/>
</dbReference>
<dbReference type="EMBL" id="MCGN01000001">
    <property type="protein sequence ID" value="ORZ02543.1"/>
    <property type="molecule type" value="Genomic_DNA"/>
</dbReference>
<gene>
    <name evidence="3" type="ORF">BCR43DRAFT_528620</name>
</gene>
<dbReference type="Pfam" id="PF00248">
    <property type="entry name" value="Aldo_ket_red"/>
    <property type="match status" value="1"/>
</dbReference>
<dbReference type="PRINTS" id="PR00069">
    <property type="entry name" value="ALDKETRDTASE"/>
</dbReference>
<dbReference type="InterPro" id="IPR036812">
    <property type="entry name" value="NAD(P)_OxRdtase_dom_sf"/>
</dbReference>
<dbReference type="OrthoDB" id="37537at2759"/>
<dbReference type="PROSITE" id="PS00062">
    <property type="entry name" value="ALDOKETO_REDUCTASE_2"/>
    <property type="match status" value="1"/>
</dbReference>
<dbReference type="InParanoid" id="A0A1X2HSL2"/>
<feature type="domain" description="NADP-dependent oxidoreductase" evidence="2">
    <location>
        <begin position="35"/>
        <end position="311"/>
    </location>
</feature>